<feature type="compositionally biased region" description="Polar residues" evidence="1">
    <location>
        <begin position="768"/>
        <end position="777"/>
    </location>
</feature>
<feature type="compositionally biased region" description="Basic residues" evidence="1">
    <location>
        <begin position="628"/>
        <end position="650"/>
    </location>
</feature>
<protein>
    <recommendedName>
        <fullName evidence="4">RING-type domain-containing protein</fullName>
    </recommendedName>
</protein>
<dbReference type="PANTHER" id="PTHR46528:SF1">
    <property type="entry name" value="PROTEIN SON"/>
    <property type="match status" value="1"/>
</dbReference>
<dbReference type="InterPro" id="IPR032922">
    <property type="entry name" value="SON"/>
</dbReference>
<dbReference type="GO" id="GO:0051726">
    <property type="term" value="P:regulation of cell cycle"/>
    <property type="evidence" value="ECO:0007669"/>
    <property type="project" value="InterPro"/>
</dbReference>
<feature type="compositionally biased region" description="Basic and acidic residues" evidence="1">
    <location>
        <begin position="673"/>
        <end position="689"/>
    </location>
</feature>
<dbReference type="GO" id="GO:0048024">
    <property type="term" value="P:regulation of mRNA splicing, via spliceosome"/>
    <property type="evidence" value="ECO:0007669"/>
    <property type="project" value="TreeGrafter"/>
</dbReference>
<dbReference type="OrthoDB" id="106784at2759"/>
<feature type="compositionally biased region" description="Basic and acidic residues" evidence="1">
    <location>
        <begin position="507"/>
        <end position="520"/>
    </location>
</feature>
<dbReference type="AlphaFoldDB" id="A0A6A7C4H5"/>
<keyword evidence="3" id="KW-1185">Reference proteome</keyword>
<feature type="compositionally biased region" description="Gly residues" evidence="1">
    <location>
        <begin position="447"/>
        <end position="460"/>
    </location>
</feature>
<name>A0A6A7C4H5_9PEZI</name>
<feature type="compositionally biased region" description="Acidic residues" evidence="1">
    <location>
        <begin position="150"/>
        <end position="175"/>
    </location>
</feature>
<dbReference type="EMBL" id="MU005966">
    <property type="protein sequence ID" value="KAF2862411.1"/>
    <property type="molecule type" value="Genomic_DNA"/>
</dbReference>
<feature type="region of interest" description="Disordered" evidence="1">
    <location>
        <begin position="445"/>
        <end position="807"/>
    </location>
</feature>
<feature type="compositionally biased region" description="Basic and acidic residues" evidence="1">
    <location>
        <begin position="778"/>
        <end position="790"/>
    </location>
</feature>
<dbReference type="PANTHER" id="PTHR46528">
    <property type="entry name" value="PROTEIN SON"/>
    <property type="match status" value="1"/>
</dbReference>
<dbReference type="Gene3D" id="3.30.40.10">
    <property type="entry name" value="Zinc/RING finger domain, C3HC4 (zinc finger)"/>
    <property type="match status" value="1"/>
</dbReference>
<proteinExistence type="predicted"/>
<evidence type="ECO:0008006" key="4">
    <source>
        <dbReference type="Google" id="ProtNLM"/>
    </source>
</evidence>
<feature type="compositionally biased region" description="Basic and acidic residues" evidence="1">
    <location>
        <begin position="584"/>
        <end position="612"/>
    </location>
</feature>
<organism evidence="2 3">
    <name type="scientific">Piedraia hortae CBS 480.64</name>
    <dbReference type="NCBI Taxonomy" id="1314780"/>
    <lineage>
        <taxon>Eukaryota</taxon>
        <taxon>Fungi</taxon>
        <taxon>Dikarya</taxon>
        <taxon>Ascomycota</taxon>
        <taxon>Pezizomycotina</taxon>
        <taxon>Dothideomycetes</taxon>
        <taxon>Dothideomycetidae</taxon>
        <taxon>Capnodiales</taxon>
        <taxon>Piedraiaceae</taxon>
        <taxon>Piedraia</taxon>
    </lineage>
</organism>
<feature type="compositionally biased region" description="Basic and acidic residues" evidence="1">
    <location>
        <begin position="651"/>
        <end position="666"/>
    </location>
</feature>
<feature type="region of interest" description="Disordered" evidence="1">
    <location>
        <begin position="115"/>
        <end position="193"/>
    </location>
</feature>
<accession>A0A6A7C4H5</accession>
<dbReference type="GO" id="GO:0003723">
    <property type="term" value="F:RNA binding"/>
    <property type="evidence" value="ECO:0007669"/>
    <property type="project" value="InterPro"/>
</dbReference>
<dbReference type="SUPFAM" id="SSF57850">
    <property type="entry name" value="RING/U-box"/>
    <property type="match status" value="1"/>
</dbReference>
<reference evidence="2" key="1">
    <citation type="journal article" date="2020" name="Stud. Mycol.">
        <title>101 Dothideomycetes genomes: a test case for predicting lifestyles and emergence of pathogens.</title>
        <authorList>
            <person name="Haridas S."/>
            <person name="Albert R."/>
            <person name="Binder M."/>
            <person name="Bloem J."/>
            <person name="Labutti K."/>
            <person name="Salamov A."/>
            <person name="Andreopoulos B."/>
            <person name="Baker S."/>
            <person name="Barry K."/>
            <person name="Bills G."/>
            <person name="Bluhm B."/>
            <person name="Cannon C."/>
            <person name="Castanera R."/>
            <person name="Culley D."/>
            <person name="Daum C."/>
            <person name="Ezra D."/>
            <person name="Gonzalez J."/>
            <person name="Henrissat B."/>
            <person name="Kuo A."/>
            <person name="Liang C."/>
            <person name="Lipzen A."/>
            <person name="Lutzoni F."/>
            <person name="Magnuson J."/>
            <person name="Mondo S."/>
            <person name="Nolan M."/>
            <person name="Ohm R."/>
            <person name="Pangilinan J."/>
            <person name="Park H.-J."/>
            <person name="Ramirez L."/>
            <person name="Alfaro M."/>
            <person name="Sun H."/>
            <person name="Tritt A."/>
            <person name="Yoshinaga Y."/>
            <person name="Zwiers L.-H."/>
            <person name="Turgeon B."/>
            <person name="Goodwin S."/>
            <person name="Spatafora J."/>
            <person name="Crous P."/>
            <person name="Grigoriev I."/>
        </authorList>
    </citation>
    <scope>NUCLEOTIDE SEQUENCE</scope>
    <source>
        <strain evidence="2">CBS 480.64</strain>
    </source>
</reference>
<evidence type="ECO:0000256" key="1">
    <source>
        <dbReference type="SAM" id="MobiDB-lite"/>
    </source>
</evidence>
<evidence type="ECO:0000313" key="2">
    <source>
        <dbReference type="EMBL" id="KAF2862411.1"/>
    </source>
</evidence>
<dbReference type="InterPro" id="IPR013083">
    <property type="entry name" value="Znf_RING/FYVE/PHD"/>
</dbReference>
<feature type="compositionally biased region" description="Basic and acidic residues" evidence="1">
    <location>
        <begin position="531"/>
        <end position="573"/>
    </location>
</feature>
<sequence length="807" mass="90243">MAMSDWTAEELELASSLPQDELPAKLCCGNCNRLALDAVKLPCCDTSLCLACSKDLSETCPVCSHSPVDVNDLIPNKNVRQTVKVWLKSALKKRAQEQAADAADAEKEAELVVDSIEKPEETESEPTAPPRSPSPDKEQSEAENGGQAEANEEEGGGEEEEENDDDDDDDDDDDVVITTERPESVQEYDATYQQSAEQMQPDMSQNGFGYGQQMGIGFPMNGFNAMMGMGMGGFGGMPMMGMPGMDPAAMMNMMGGMNMELMGQMMGGMPMMGGFGGMGPNMGMGFNAPNGFNPNYGNPNFGPNFSRGYGRGRGFRGRGGFGFRGRGGYPYGQNRQPYTNLAQQLAQENEGERVTSEAKAVDGEAEAVHEERAVTGEAQGEIQGEAQGQDVQKTVNGNDETRIEAKTRQSVNASGSVVVVGGDDVDIGYHDQSYQHDQGYLSRGYRGRGGFRGGRGGHFTPGGITEATELGPAPTPPANAPSGPRAMREGKPNSGIYSRPQAAYATSERRDKSRSPEGYRGRSTAGHYRRRESAADHRGREAAADYRGRDASPDYRDRSADYRERPRDDRDWGYKASGYESDETYYRRKDEERRRRRHREDDERRQRSRDRSSGSSRRHRHREDNGPSHHHRERSKDRGRRSRRHRRSRSRSLEKEREVSLDVIDTRRKKVSRHEEDRKRGRREDESDKSRRRWSRDRAGTKPSGPIKDDELGFKIKGLRSSLNGKAPPSRGEDRDRKSPDELDAYAKERKEMMNARIAKEQERQRRASQPTSSLSKRASDQDPRPPRGSEKRRRKVNVRYEDELVR</sequence>
<gene>
    <name evidence="2" type="ORF">K470DRAFT_256050</name>
</gene>
<evidence type="ECO:0000313" key="3">
    <source>
        <dbReference type="Proteomes" id="UP000799421"/>
    </source>
</evidence>
<dbReference type="Proteomes" id="UP000799421">
    <property type="component" value="Unassembled WGS sequence"/>
</dbReference>
<feature type="compositionally biased region" description="Basic and acidic residues" evidence="1">
    <location>
        <begin position="731"/>
        <end position="766"/>
    </location>
</feature>